<keyword evidence="3" id="KW-1133">Transmembrane helix</keyword>
<keyword evidence="6" id="KW-1185">Reference proteome</keyword>
<evidence type="ECO:0000313" key="6">
    <source>
        <dbReference type="Proteomes" id="UP000002363"/>
    </source>
</evidence>
<evidence type="ECO:0000256" key="2">
    <source>
        <dbReference type="PROSITE-ProRule" id="PRU01091"/>
    </source>
</evidence>
<dbReference type="CDD" id="cd00383">
    <property type="entry name" value="trans_reg_C"/>
    <property type="match status" value="1"/>
</dbReference>
<dbReference type="GO" id="GO:0000160">
    <property type="term" value="P:phosphorelay signal transduction system"/>
    <property type="evidence" value="ECO:0007669"/>
    <property type="project" value="InterPro"/>
</dbReference>
<gene>
    <name evidence="5" type="ordered locus">ECL_03395</name>
</gene>
<reference evidence="5 6" key="1">
    <citation type="journal article" date="2010" name="J. Bacteriol.">
        <title>Complete genome sequence of Enterobacter cloacae subsp. cloacae type strain ATCC 13047.</title>
        <authorList>
            <person name="Ren Y."/>
            <person name="Ren Y."/>
            <person name="Zhou Z."/>
            <person name="Guo X."/>
            <person name="Li Y."/>
            <person name="Feng L."/>
            <person name="Wang L."/>
        </authorList>
    </citation>
    <scope>NUCLEOTIDE SEQUENCE [LARGE SCALE GENOMIC DNA]</scope>
    <source>
        <strain evidence="6">ATCC 13047 / DSM 30054 / NBRC 13535 / NCTC 10005 / WDCM 00083 / NCDC 279-56</strain>
    </source>
</reference>
<protein>
    <recommendedName>
        <fullName evidence="4">OmpR/PhoB-type domain-containing protein</fullName>
    </recommendedName>
</protein>
<dbReference type="Pfam" id="PF00486">
    <property type="entry name" value="Trans_reg_C"/>
    <property type="match status" value="1"/>
</dbReference>
<dbReference type="EMBL" id="CP001918">
    <property type="protein sequence ID" value="ADF62929.1"/>
    <property type="molecule type" value="Genomic_DNA"/>
</dbReference>
<dbReference type="Gene3D" id="1.10.10.10">
    <property type="entry name" value="Winged helix-like DNA-binding domain superfamily/Winged helix DNA-binding domain"/>
    <property type="match status" value="1"/>
</dbReference>
<keyword evidence="3" id="KW-0472">Membrane</keyword>
<dbReference type="SMART" id="SM00862">
    <property type="entry name" value="Trans_reg_C"/>
    <property type="match status" value="1"/>
</dbReference>
<dbReference type="AlphaFoldDB" id="A0A0H3CMV9"/>
<keyword evidence="1 2" id="KW-0238">DNA-binding</keyword>
<dbReference type="InterPro" id="IPR036388">
    <property type="entry name" value="WH-like_DNA-bd_sf"/>
</dbReference>
<dbReference type="InterPro" id="IPR016032">
    <property type="entry name" value="Sig_transdc_resp-reg_C-effctor"/>
</dbReference>
<feature type="transmembrane region" description="Helical" evidence="3">
    <location>
        <begin position="134"/>
        <end position="156"/>
    </location>
</feature>
<dbReference type="SUPFAM" id="SSF46894">
    <property type="entry name" value="C-terminal effector domain of the bipartite response regulators"/>
    <property type="match status" value="1"/>
</dbReference>
<accession>A0A0H3CMV9</accession>
<dbReference type="InterPro" id="IPR001867">
    <property type="entry name" value="OmpR/PhoB-type_DNA-bd"/>
</dbReference>
<evidence type="ECO:0000256" key="3">
    <source>
        <dbReference type="SAM" id="Phobius"/>
    </source>
</evidence>
<dbReference type="STRING" id="716541.ECL_03395"/>
<sequence length="245" mass="28311">MKKIINGQVLYDSEQRVLSVQGERIILSAPTSRLLEIFIDNNYKQVNRELIIEEVWGKHGMIPSGHSLNKSVSILRKAFSSLGLNNIIVTIPREGFLFQARVSSVNDDIKSKRITTTQLDIVDKAFQYRRWPQLILWCVFTFIVCAVMVFFLILMFRNNDGVVHILKSGSCDFYTTDDNSSVKLSRFLNSPNWQKHSSICEGRDKIIIFYDDNNLSAGNKLKEYFFSVCKMEQKGTVHECENYLY</sequence>
<evidence type="ECO:0000313" key="5">
    <source>
        <dbReference type="EMBL" id="ADF62929.1"/>
    </source>
</evidence>
<dbReference type="KEGG" id="enc:ECL_03395"/>
<dbReference type="HOGENOM" id="CLU_075545_1_1_6"/>
<name>A0A0H3CMV9_ENTCC</name>
<dbReference type="EnsemblBacteria" id="ADF62929">
    <property type="protein sequence ID" value="ADF62929"/>
    <property type="gene ID" value="ECL_03395"/>
</dbReference>
<dbReference type="GO" id="GO:0006355">
    <property type="term" value="P:regulation of DNA-templated transcription"/>
    <property type="evidence" value="ECO:0007669"/>
    <property type="project" value="InterPro"/>
</dbReference>
<dbReference type="GO" id="GO:0003677">
    <property type="term" value="F:DNA binding"/>
    <property type="evidence" value="ECO:0007669"/>
    <property type="project" value="UniProtKB-UniRule"/>
</dbReference>
<organism evidence="5 6">
    <name type="scientific">Enterobacter cloacae subsp. cloacae (strain ATCC 13047 / DSM 30054 / NBRC 13535 / NCTC 10005 / WDCM 00083 / NCDC 279-56)</name>
    <dbReference type="NCBI Taxonomy" id="716541"/>
    <lineage>
        <taxon>Bacteria</taxon>
        <taxon>Pseudomonadati</taxon>
        <taxon>Pseudomonadota</taxon>
        <taxon>Gammaproteobacteria</taxon>
        <taxon>Enterobacterales</taxon>
        <taxon>Enterobacteriaceae</taxon>
        <taxon>Enterobacter</taxon>
        <taxon>Enterobacter cloacae complex</taxon>
    </lineage>
</organism>
<dbReference type="RefSeq" id="WP_013097893.1">
    <property type="nucleotide sequence ID" value="NC_014121.1"/>
</dbReference>
<proteinExistence type="predicted"/>
<dbReference type="Proteomes" id="UP000002363">
    <property type="component" value="Chromosome"/>
</dbReference>
<dbReference type="PROSITE" id="PS51755">
    <property type="entry name" value="OMPR_PHOB"/>
    <property type="match status" value="1"/>
</dbReference>
<evidence type="ECO:0000259" key="4">
    <source>
        <dbReference type="PROSITE" id="PS51755"/>
    </source>
</evidence>
<keyword evidence="3" id="KW-0812">Transmembrane</keyword>
<dbReference type="eggNOG" id="COG3710">
    <property type="taxonomic scope" value="Bacteria"/>
</dbReference>
<feature type="domain" description="OmpR/PhoB-type" evidence="4">
    <location>
        <begin position="1"/>
        <end position="100"/>
    </location>
</feature>
<dbReference type="OrthoDB" id="6591689at2"/>
<evidence type="ECO:0000256" key="1">
    <source>
        <dbReference type="ARBA" id="ARBA00023125"/>
    </source>
</evidence>
<feature type="DNA-binding region" description="OmpR/PhoB-type" evidence="2">
    <location>
        <begin position="1"/>
        <end position="100"/>
    </location>
</feature>